<dbReference type="GO" id="GO:0030247">
    <property type="term" value="F:polysaccharide binding"/>
    <property type="evidence" value="ECO:0007669"/>
    <property type="project" value="InterPro"/>
</dbReference>
<evidence type="ECO:0000256" key="1">
    <source>
        <dbReference type="ARBA" id="ARBA00004167"/>
    </source>
</evidence>
<accession>A0AAP0PB14</accession>
<feature type="chain" id="PRO_5042917318" description="Wall-associated receptor kinase galacturonan-binding domain-containing protein" evidence="3">
    <location>
        <begin position="28"/>
        <end position="300"/>
    </location>
</feature>
<name>A0AAP0PB14_9MAGN</name>
<feature type="signal peptide" evidence="3">
    <location>
        <begin position="1"/>
        <end position="27"/>
    </location>
</feature>
<evidence type="ECO:0000313" key="6">
    <source>
        <dbReference type="Proteomes" id="UP001417504"/>
    </source>
</evidence>
<feature type="domain" description="Wall-associated receptor kinase galacturonan-binding" evidence="4">
    <location>
        <begin position="31"/>
        <end position="91"/>
    </location>
</feature>
<dbReference type="AlphaFoldDB" id="A0AAP0PB14"/>
<keyword evidence="2 3" id="KW-0732">Signal</keyword>
<evidence type="ECO:0000256" key="2">
    <source>
        <dbReference type="ARBA" id="ARBA00022729"/>
    </source>
</evidence>
<gene>
    <name evidence="5" type="ORF">Sjap_007178</name>
</gene>
<dbReference type="InterPro" id="IPR025287">
    <property type="entry name" value="WAK_GUB"/>
</dbReference>
<dbReference type="EMBL" id="JBBNAE010000003">
    <property type="protein sequence ID" value="KAK9136584.1"/>
    <property type="molecule type" value="Genomic_DNA"/>
</dbReference>
<dbReference type="PANTHER" id="PTHR33355:SF12">
    <property type="entry name" value="WALL-ASSOCIATED RECEPTOR KINASE CARBOXY-TERMINAL PROTEIN"/>
    <property type="match status" value="1"/>
</dbReference>
<protein>
    <recommendedName>
        <fullName evidence="4">Wall-associated receptor kinase galacturonan-binding domain-containing protein</fullName>
    </recommendedName>
</protein>
<dbReference type="PROSITE" id="PS51257">
    <property type="entry name" value="PROKAR_LIPOPROTEIN"/>
    <property type="match status" value="1"/>
</dbReference>
<proteinExistence type="predicted"/>
<keyword evidence="6" id="KW-1185">Reference proteome</keyword>
<dbReference type="GO" id="GO:0016020">
    <property type="term" value="C:membrane"/>
    <property type="evidence" value="ECO:0007669"/>
    <property type="project" value="UniProtKB-SubCell"/>
</dbReference>
<comment type="subcellular location">
    <subcellularLocation>
        <location evidence="1">Membrane</location>
        <topology evidence="1">Single-pass membrane protein</topology>
    </subcellularLocation>
</comment>
<sequence>MKPTQQPTLLIFTALMISVSFLHPSQALTSCRSLCGTITINYPFGVDDGCGAPQYRKMLNCNASDLFFVAQSGNYKVRSIDYDKQTMVVYDPGMSTCTTLQPHHDFILTDIQSVVMPPTPDTIFALINCSIDSPVLNRYKSLCFNFSSHNCDELYSGCSAFKIFHVNGSAVGVGETNPPCCFTGYNTVKLMNMDILDCSHYTTVYNVDEIDGGEAPMDWSYGIELSFVVPKTGCELCQGSGGTCGFDIETEMMLCLCSISSNSTRQCAGGNLISMGEQFNPFMAFQAVALFSTTVLKELF</sequence>
<evidence type="ECO:0000259" key="4">
    <source>
        <dbReference type="Pfam" id="PF13947"/>
    </source>
</evidence>
<dbReference type="Pfam" id="PF13947">
    <property type="entry name" value="GUB_WAK_bind"/>
    <property type="match status" value="1"/>
</dbReference>
<dbReference type="PANTHER" id="PTHR33355">
    <property type="entry name" value="WALL-ASSOCIATED RECEPTOR KINASE CARBOXY-TERMINAL PROTEIN-RELATED"/>
    <property type="match status" value="1"/>
</dbReference>
<evidence type="ECO:0000256" key="3">
    <source>
        <dbReference type="SAM" id="SignalP"/>
    </source>
</evidence>
<evidence type="ECO:0000313" key="5">
    <source>
        <dbReference type="EMBL" id="KAK9136584.1"/>
    </source>
</evidence>
<organism evidence="5 6">
    <name type="scientific">Stephania japonica</name>
    <dbReference type="NCBI Taxonomy" id="461633"/>
    <lineage>
        <taxon>Eukaryota</taxon>
        <taxon>Viridiplantae</taxon>
        <taxon>Streptophyta</taxon>
        <taxon>Embryophyta</taxon>
        <taxon>Tracheophyta</taxon>
        <taxon>Spermatophyta</taxon>
        <taxon>Magnoliopsida</taxon>
        <taxon>Ranunculales</taxon>
        <taxon>Menispermaceae</taxon>
        <taxon>Menispermoideae</taxon>
        <taxon>Cissampelideae</taxon>
        <taxon>Stephania</taxon>
    </lineage>
</organism>
<reference evidence="5 6" key="1">
    <citation type="submission" date="2024-01" db="EMBL/GenBank/DDBJ databases">
        <title>Genome assemblies of Stephania.</title>
        <authorList>
            <person name="Yang L."/>
        </authorList>
    </citation>
    <scope>NUCLEOTIDE SEQUENCE [LARGE SCALE GENOMIC DNA]</scope>
    <source>
        <strain evidence="5">QJT</strain>
        <tissue evidence="5">Leaf</tissue>
    </source>
</reference>
<comment type="caution">
    <text evidence="5">The sequence shown here is derived from an EMBL/GenBank/DDBJ whole genome shotgun (WGS) entry which is preliminary data.</text>
</comment>
<dbReference type="Proteomes" id="UP001417504">
    <property type="component" value="Unassembled WGS sequence"/>
</dbReference>